<dbReference type="EMBL" id="JACEGQ020000006">
    <property type="protein sequence ID" value="KAH8505123.1"/>
    <property type="molecule type" value="Genomic_DNA"/>
</dbReference>
<keyword evidence="2" id="KW-1185">Reference proteome</keyword>
<gene>
    <name evidence="1" type="ORF">H0E87_012392</name>
</gene>
<name>A0A8T2YIY3_POPDE</name>
<dbReference type="Proteomes" id="UP000807159">
    <property type="component" value="Chromosome 6"/>
</dbReference>
<dbReference type="AlphaFoldDB" id="A0A8T2YIY3"/>
<feature type="non-terminal residue" evidence="1">
    <location>
        <position position="1"/>
    </location>
</feature>
<protein>
    <submittedName>
        <fullName evidence="1">Uncharacterized protein</fullName>
    </submittedName>
</protein>
<comment type="caution">
    <text evidence="1">The sequence shown here is derived from an EMBL/GenBank/DDBJ whole genome shotgun (WGS) entry which is preliminary data.</text>
</comment>
<evidence type="ECO:0000313" key="2">
    <source>
        <dbReference type="Proteomes" id="UP000807159"/>
    </source>
</evidence>
<sequence length="89" mass="9844">MLKERRKISIIGSVTTFAAGSPMGARAMWRSCNNDSILLPFSLGTKDLTSVSLEKNNELPICVEAHPPLQDTLKLMMMLKVTCFDDDAQ</sequence>
<proteinExistence type="predicted"/>
<evidence type="ECO:0000313" key="1">
    <source>
        <dbReference type="EMBL" id="KAH8505123.1"/>
    </source>
</evidence>
<accession>A0A8T2YIY3</accession>
<reference evidence="1" key="1">
    <citation type="journal article" date="2021" name="J. Hered.">
        <title>Genome Assembly of Salicaceae Populus deltoides (Eastern Cottonwood) I-69 Based on Nanopore Sequencing and Hi-C Technologies.</title>
        <authorList>
            <person name="Bai S."/>
            <person name="Wu H."/>
            <person name="Zhang J."/>
            <person name="Pan Z."/>
            <person name="Zhao W."/>
            <person name="Li Z."/>
            <person name="Tong C."/>
        </authorList>
    </citation>
    <scope>NUCLEOTIDE SEQUENCE</scope>
    <source>
        <tissue evidence="1">Leaf</tissue>
    </source>
</reference>
<organism evidence="1 2">
    <name type="scientific">Populus deltoides</name>
    <name type="common">Eastern poplar</name>
    <name type="synonym">Eastern cottonwood</name>
    <dbReference type="NCBI Taxonomy" id="3696"/>
    <lineage>
        <taxon>Eukaryota</taxon>
        <taxon>Viridiplantae</taxon>
        <taxon>Streptophyta</taxon>
        <taxon>Embryophyta</taxon>
        <taxon>Tracheophyta</taxon>
        <taxon>Spermatophyta</taxon>
        <taxon>Magnoliopsida</taxon>
        <taxon>eudicotyledons</taxon>
        <taxon>Gunneridae</taxon>
        <taxon>Pentapetalae</taxon>
        <taxon>rosids</taxon>
        <taxon>fabids</taxon>
        <taxon>Malpighiales</taxon>
        <taxon>Salicaceae</taxon>
        <taxon>Saliceae</taxon>
        <taxon>Populus</taxon>
    </lineage>
</organism>